<dbReference type="PANTHER" id="PTHR43759">
    <property type="entry name" value="TREHALOSE TRANSPORT SYSTEM PERMEASE PROTEIN SUGA"/>
    <property type="match status" value="1"/>
</dbReference>
<evidence type="ECO:0000256" key="1">
    <source>
        <dbReference type="ARBA" id="ARBA00004141"/>
    </source>
</evidence>
<dbReference type="SUPFAM" id="SSF161098">
    <property type="entry name" value="MetI-like"/>
    <property type="match status" value="1"/>
</dbReference>
<feature type="transmembrane region" description="Helical" evidence="5">
    <location>
        <begin position="163"/>
        <end position="188"/>
    </location>
</feature>
<comment type="subcellular location">
    <subcellularLocation>
        <location evidence="5">Cell membrane</location>
        <topology evidence="5">Multi-pass membrane protein</topology>
    </subcellularLocation>
    <subcellularLocation>
        <location evidence="1">Membrane</location>
        <topology evidence="1">Multi-pass membrane protein</topology>
    </subcellularLocation>
</comment>
<dbReference type="EMBL" id="CP098502">
    <property type="protein sequence ID" value="UTI65956.1"/>
    <property type="molecule type" value="Genomic_DNA"/>
</dbReference>
<evidence type="ECO:0000256" key="3">
    <source>
        <dbReference type="ARBA" id="ARBA00022989"/>
    </source>
</evidence>
<dbReference type="Proteomes" id="UP001056035">
    <property type="component" value="Chromosome"/>
</dbReference>
<name>A0ABY5DXT5_9ACTN</name>
<protein>
    <submittedName>
        <fullName evidence="7">Sugar ABC transporter permease</fullName>
    </submittedName>
</protein>
<keyword evidence="4 5" id="KW-0472">Membrane</keyword>
<gene>
    <name evidence="7" type="ORF">NBH00_07030</name>
</gene>
<feature type="transmembrane region" description="Helical" evidence="5">
    <location>
        <begin position="21"/>
        <end position="40"/>
    </location>
</feature>
<dbReference type="InterPro" id="IPR035906">
    <property type="entry name" value="MetI-like_sf"/>
</dbReference>
<keyword evidence="2 5" id="KW-0812">Transmembrane</keyword>
<dbReference type="RefSeq" id="WP_254572634.1">
    <property type="nucleotide sequence ID" value="NZ_CP098502.1"/>
</dbReference>
<feature type="transmembrane region" description="Helical" evidence="5">
    <location>
        <begin position="116"/>
        <end position="136"/>
    </location>
</feature>
<sequence>MARAAKKPLTDRARAERKLGLLLCAPAGIVMLAVTAYPILDAIYLSLLRSDLRFPDKKAFIGLDNYVTVLSSSLWWKDVFHTVVLTVASVSLELVLGMLLALVMHRALFARGLLRTAALVPYGIVTVVAAFAWRLAWSGSEGGFVPKLLHLSTDPLTQTSTTYLVAIMAEVWKTTPFMALLLLAGLALVPDELHEAAKVDGASAWQRFWRITVPLMKPAILVALLFRTLDAFRIFDSVYVISNNGVNRPLESVSVLGYNTLLNRLNLGLGSAVSVLIFLCVILIAAAFVKGLGTSLDEQTGASK</sequence>
<keyword evidence="5" id="KW-0813">Transport</keyword>
<evidence type="ECO:0000259" key="6">
    <source>
        <dbReference type="PROSITE" id="PS50928"/>
    </source>
</evidence>
<feature type="transmembrane region" description="Helical" evidence="5">
    <location>
        <begin position="79"/>
        <end position="104"/>
    </location>
</feature>
<reference evidence="7 8" key="1">
    <citation type="submission" date="2022-06" db="EMBL/GenBank/DDBJ databases">
        <title>Paraconexibacter antarcticus.</title>
        <authorList>
            <person name="Kim C.S."/>
        </authorList>
    </citation>
    <scope>NUCLEOTIDE SEQUENCE [LARGE SCALE GENOMIC DNA]</scope>
    <source>
        <strain evidence="7 8">02-257</strain>
    </source>
</reference>
<keyword evidence="8" id="KW-1185">Reference proteome</keyword>
<dbReference type="InterPro" id="IPR000515">
    <property type="entry name" value="MetI-like"/>
</dbReference>
<evidence type="ECO:0000256" key="4">
    <source>
        <dbReference type="ARBA" id="ARBA00023136"/>
    </source>
</evidence>
<keyword evidence="3 5" id="KW-1133">Transmembrane helix</keyword>
<evidence type="ECO:0000313" key="7">
    <source>
        <dbReference type="EMBL" id="UTI65956.1"/>
    </source>
</evidence>
<feature type="domain" description="ABC transmembrane type-1" evidence="6">
    <location>
        <begin position="79"/>
        <end position="288"/>
    </location>
</feature>
<organism evidence="7 8">
    <name type="scientific">Paraconexibacter antarcticus</name>
    <dbReference type="NCBI Taxonomy" id="2949664"/>
    <lineage>
        <taxon>Bacteria</taxon>
        <taxon>Bacillati</taxon>
        <taxon>Actinomycetota</taxon>
        <taxon>Thermoleophilia</taxon>
        <taxon>Solirubrobacterales</taxon>
        <taxon>Paraconexibacteraceae</taxon>
        <taxon>Paraconexibacter</taxon>
    </lineage>
</organism>
<dbReference type="Pfam" id="PF00528">
    <property type="entry name" value="BPD_transp_1"/>
    <property type="match status" value="1"/>
</dbReference>
<comment type="similarity">
    <text evidence="5">Belongs to the binding-protein-dependent transport system permease family.</text>
</comment>
<dbReference type="PANTHER" id="PTHR43759:SF1">
    <property type="entry name" value="GLUCOSE IMPORT SYSTEM PERMEASE PROTEIN GLCT"/>
    <property type="match status" value="1"/>
</dbReference>
<dbReference type="PROSITE" id="PS50928">
    <property type="entry name" value="ABC_TM1"/>
    <property type="match status" value="1"/>
</dbReference>
<accession>A0ABY5DXT5</accession>
<proteinExistence type="inferred from homology"/>
<feature type="transmembrane region" description="Helical" evidence="5">
    <location>
        <begin position="267"/>
        <end position="289"/>
    </location>
</feature>
<evidence type="ECO:0000256" key="5">
    <source>
        <dbReference type="RuleBase" id="RU363032"/>
    </source>
</evidence>
<evidence type="ECO:0000256" key="2">
    <source>
        <dbReference type="ARBA" id="ARBA00022692"/>
    </source>
</evidence>
<dbReference type="CDD" id="cd06261">
    <property type="entry name" value="TM_PBP2"/>
    <property type="match status" value="1"/>
</dbReference>
<dbReference type="InterPro" id="IPR052730">
    <property type="entry name" value="Sugar_ABC_transporter"/>
</dbReference>
<evidence type="ECO:0000313" key="8">
    <source>
        <dbReference type="Proteomes" id="UP001056035"/>
    </source>
</evidence>
<dbReference type="Gene3D" id="1.10.3720.10">
    <property type="entry name" value="MetI-like"/>
    <property type="match status" value="1"/>
</dbReference>